<dbReference type="RefSeq" id="WP_265281618.1">
    <property type="nucleotide sequence ID" value="NZ_QZCW01000001.1"/>
</dbReference>
<evidence type="ECO:0000256" key="2">
    <source>
        <dbReference type="ARBA" id="ARBA00022475"/>
    </source>
</evidence>
<proteinExistence type="predicted"/>
<dbReference type="PANTHER" id="PTHR30606">
    <property type="entry name" value="LIPID A BIOSYNTHESIS LAUROYL ACYLTRANSFERASE"/>
    <property type="match status" value="1"/>
</dbReference>
<evidence type="ECO:0000313" key="7">
    <source>
        <dbReference type="EMBL" id="MCW5320996.1"/>
    </source>
</evidence>
<evidence type="ECO:0000256" key="1">
    <source>
        <dbReference type="ARBA" id="ARBA00004533"/>
    </source>
</evidence>
<dbReference type="InterPro" id="IPR030456">
    <property type="entry name" value="TF_fork_head_CS_2"/>
</dbReference>
<dbReference type="CDD" id="cd07984">
    <property type="entry name" value="LPLAT_LABLAT-like"/>
    <property type="match status" value="1"/>
</dbReference>
<evidence type="ECO:0000256" key="4">
    <source>
        <dbReference type="ARBA" id="ARBA00022679"/>
    </source>
</evidence>
<dbReference type="InterPro" id="IPR004960">
    <property type="entry name" value="LipA_acyltrans"/>
</dbReference>
<dbReference type="EMBL" id="QZCW01000001">
    <property type="protein sequence ID" value="MCW5320996.1"/>
    <property type="molecule type" value="Genomic_DNA"/>
</dbReference>
<reference evidence="8" key="1">
    <citation type="submission" date="2023-07" db="EMBL/GenBank/DDBJ databases">
        <title>Verminephrobacter genomes.</title>
        <authorList>
            <person name="Lund M.B."/>
        </authorList>
    </citation>
    <scope>NUCLEOTIDE SEQUENCE [LARGE SCALE GENOMIC DNA]</scope>
    <source>
        <strain evidence="8">AtM5-05</strain>
    </source>
</reference>
<evidence type="ECO:0000256" key="5">
    <source>
        <dbReference type="ARBA" id="ARBA00023136"/>
    </source>
</evidence>
<evidence type="ECO:0000256" key="3">
    <source>
        <dbReference type="ARBA" id="ARBA00022519"/>
    </source>
</evidence>
<gene>
    <name evidence="7" type="ORF">D5039_07415</name>
</gene>
<keyword evidence="6 7" id="KW-0012">Acyltransferase</keyword>
<dbReference type="Pfam" id="PF03279">
    <property type="entry name" value="Lip_A_acyltrans"/>
    <property type="match status" value="1"/>
</dbReference>
<dbReference type="PANTHER" id="PTHR30606:SF9">
    <property type="entry name" value="LIPID A BIOSYNTHESIS LAUROYLTRANSFERASE"/>
    <property type="match status" value="1"/>
</dbReference>
<comment type="subcellular location">
    <subcellularLocation>
        <location evidence="1">Cell inner membrane</location>
    </subcellularLocation>
</comment>
<organism evidence="7 8">
    <name type="scientific">Verminephrobacter aporrectodeae subsp. tuberculatae</name>
    <dbReference type="NCBI Taxonomy" id="1110392"/>
    <lineage>
        <taxon>Bacteria</taxon>
        <taxon>Pseudomonadati</taxon>
        <taxon>Pseudomonadota</taxon>
        <taxon>Betaproteobacteria</taxon>
        <taxon>Burkholderiales</taxon>
        <taxon>Comamonadaceae</taxon>
        <taxon>Verminephrobacter</taxon>
    </lineage>
</organism>
<keyword evidence="5" id="KW-0472">Membrane</keyword>
<protein>
    <submittedName>
        <fullName evidence="7">Acyltransferase</fullName>
    </submittedName>
</protein>
<dbReference type="Proteomes" id="UP001208935">
    <property type="component" value="Unassembled WGS sequence"/>
</dbReference>
<dbReference type="GO" id="GO:0016746">
    <property type="term" value="F:acyltransferase activity"/>
    <property type="evidence" value="ECO:0007669"/>
    <property type="project" value="UniProtKB-KW"/>
</dbReference>
<keyword evidence="2" id="KW-1003">Cell membrane</keyword>
<evidence type="ECO:0000313" key="8">
    <source>
        <dbReference type="Proteomes" id="UP001208935"/>
    </source>
</evidence>
<sequence>MQTASTPSESNAPPAPAPHWASLGERTFVAGIRLLFWIYRVLGRLPFRLCLYPVVAYYWATCGVARRSSLDYLQKLQAFQGSLGHAPGWRDSLRHFLAFAETILDKLLAIRADTPANALRAEGEEGLLALHAKGRGAVIVTGHVGCMEMCRISAQRHRGVRLNVLVHTEHAERFNRILQRLQPDCAVHFIQVSEINPATAMLLADKVAQGEYVAITGDRVPVRQSMVVSADFLGHPAQWPVGPYVLAALLKCPLYAMGCVRDDAAHGGGYVLRVHCLAEQVTLPRNARREALAAHARQFAAWLEGLLDHAPLAWLNFFPFWAQEAAPPRTPQADRDHAG</sequence>
<keyword evidence="3" id="KW-0997">Cell inner membrane</keyword>
<dbReference type="PROSITE" id="PS00658">
    <property type="entry name" value="FORK_HEAD_2"/>
    <property type="match status" value="1"/>
</dbReference>
<comment type="caution">
    <text evidence="7">The sequence shown here is derived from an EMBL/GenBank/DDBJ whole genome shotgun (WGS) entry which is preliminary data.</text>
</comment>
<evidence type="ECO:0000256" key="6">
    <source>
        <dbReference type="ARBA" id="ARBA00023315"/>
    </source>
</evidence>
<accession>A0ABT3KRR8</accession>
<keyword evidence="8" id="KW-1185">Reference proteome</keyword>
<keyword evidence="4" id="KW-0808">Transferase</keyword>
<name>A0ABT3KRR8_9BURK</name>